<comment type="similarity">
    <text evidence="1 2">Belongs to the DegT/DnrJ/EryC1 family.</text>
</comment>
<dbReference type="Gene3D" id="3.40.640.10">
    <property type="entry name" value="Type I PLP-dependent aspartate aminotransferase-like (Major domain)"/>
    <property type="match status" value="1"/>
</dbReference>
<dbReference type="GO" id="GO:0008483">
    <property type="term" value="F:transaminase activity"/>
    <property type="evidence" value="ECO:0007669"/>
    <property type="project" value="UniProtKB-KW"/>
</dbReference>
<dbReference type="InterPro" id="IPR015424">
    <property type="entry name" value="PyrdxlP-dep_Trfase"/>
</dbReference>
<dbReference type="Pfam" id="PF01041">
    <property type="entry name" value="DegT_DnrJ_EryC1"/>
    <property type="match status" value="2"/>
</dbReference>
<evidence type="ECO:0000256" key="1">
    <source>
        <dbReference type="ARBA" id="ARBA00037999"/>
    </source>
</evidence>
<dbReference type="EMBL" id="CP146284">
    <property type="protein sequence ID" value="WWV65796.1"/>
    <property type="molecule type" value="Genomic_DNA"/>
</dbReference>
<evidence type="ECO:0000313" key="3">
    <source>
        <dbReference type="EMBL" id="WWV65796.1"/>
    </source>
</evidence>
<keyword evidence="2" id="KW-0663">Pyridoxal phosphate</keyword>
<keyword evidence="4" id="KW-1185">Reference proteome</keyword>
<evidence type="ECO:0000313" key="4">
    <source>
        <dbReference type="Proteomes" id="UP001320603"/>
    </source>
</evidence>
<dbReference type="Gene3D" id="3.90.1150.10">
    <property type="entry name" value="Aspartate Aminotransferase, domain 1"/>
    <property type="match status" value="1"/>
</dbReference>
<keyword evidence="3" id="KW-0032">Aminotransferase</keyword>
<protein>
    <submittedName>
        <fullName evidence="3">Aminotransferase class I/II-fold pyridoxal phosphate-dependent enzyme</fullName>
    </submittedName>
</protein>
<dbReference type="InterPro" id="IPR015422">
    <property type="entry name" value="PyrdxlP-dep_Trfase_small"/>
</dbReference>
<sequence length="427" mass="47354">MSEERKTIYLCLAHMSEEGWEQKYVKEAFDTNWVVPMGPNVNAFEQDLQNFVNHNTDGSELDRKVVCLSAGTAAVHLALIGCGVKAGDEVLVQSFTFCASSHPITYLGAKPVFVGSEKETWNMDPVLLEQAILDRKEKTGRYPKAIVPVALYGMPYRIDEICAIADKYGIPVVEDAAEGMGSRFNSQVLGTFGKFGVLSFNGNKMITTSGGGALICRDAKEANDMMWYATQARDAYPYYQHSAIGYNYRMSNICAGIGRGQMTVLNDHIAHHKHVQALYKELLKEVPGVHLHDQPKDKKFDANFWLCAATLDPEVKIIGQENAYKEVIKTAVGGAAGVIHAVDSATTDCQPNDNIEALRVYMLSKKIEARPVWKPMHKQPVYEGSPVYTNGVEEDIFKKGFCLPAGPWVTDEDVQYIVDTIKKAIVR</sequence>
<dbReference type="PIRSF" id="PIRSF000390">
    <property type="entry name" value="PLP_StrS"/>
    <property type="match status" value="1"/>
</dbReference>
<dbReference type="Proteomes" id="UP001320603">
    <property type="component" value="Chromosome"/>
</dbReference>
<dbReference type="InterPro" id="IPR015421">
    <property type="entry name" value="PyrdxlP-dep_Trfase_major"/>
</dbReference>
<dbReference type="SUPFAM" id="SSF53383">
    <property type="entry name" value="PLP-dependent transferases"/>
    <property type="match status" value="1"/>
</dbReference>
<organism evidence="3 4">
    <name type="scientific">Parabacteroides absconsus</name>
    <dbReference type="NCBI Taxonomy" id="2951805"/>
    <lineage>
        <taxon>Bacteria</taxon>
        <taxon>Pseudomonadati</taxon>
        <taxon>Bacteroidota</taxon>
        <taxon>Bacteroidia</taxon>
        <taxon>Bacteroidales</taxon>
        <taxon>Tannerellaceae</taxon>
        <taxon>Parabacteroides</taxon>
    </lineage>
</organism>
<dbReference type="PANTHER" id="PTHR30244">
    <property type="entry name" value="TRANSAMINASE"/>
    <property type="match status" value="1"/>
</dbReference>
<dbReference type="PANTHER" id="PTHR30244:SF34">
    <property type="entry name" value="DTDP-4-AMINO-4,6-DIDEOXYGALACTOSE TRANSAMINASE"/>
    <property type="match status" value="1"/>
</dbReference>
<reference evidence="3 4" key="1">
    <citation type="submission" date="2024-02" db="EMBL/GenBank/DDBJ databases">
        <title>Whole genome sequencing of Parabacteroides sp. AD58.</title>
        <authorList>
            <person name="Chaplin A.V."/>
            <person name="Pikina A.P."/>
            <person name="Sokolova S.R."/>
            <person name="Korostin D.O."/>
            <person name="Efimov B.A."/>
        </authorList>
    </citation>
    <scope>NUCLEOTIDE SEQUENCE [LARGE SCALE GENOMIC DNA]</scope>
    <source>
        <strain evidence="3 4">AD58</strain>
    </source>
</reference>
<keyword evidence="3" id="KW-0808">Transferase</keyword>
<accession>A0ABZ2IIC9</accession>
<evidence type="ECO:0000256" key="2">
    <source>
        <dbReference type="RuleBase" id="RU004508"/>
    </source>
</evidence>
<dbReference type="CDD" id="cd00616">
    <property type="entry name" value="AHBA_syn"/>
    <property type="match status" value="1"/>
</dbReference>
<proteinExistence type="inferred from homology"/>
<dbReference type="RefSeq" id="WP_251968457.1">
    <property type="nucleotide sequence ID" value="NZ_CP146284.1"/>
</dbReference>
<dbReference type="InterPro" id="IPR000653">
    <property type="entry name" value="DegT/StrS_aminotransferase"/>
</dbReference>
<name>A0ABZ2IIC9_9BACT</name>
<gene>
    <name evidence="3" type="ORF">NEE14_012440</name>
</gene>